<comment type="similarity">
    <text evidence="1">Belongs to the GST superfamily.</text>
</comment>
<keyword evidence="1 3" id="KW-0808">Transferase</keyword>
<dbReference type="EMBL" id="KN651355">
    <property type="protein sequence ID" value="KHN30835.1"/>
    <property type="molecule type" value="Genomic_DNA"/>
</dbReference>
<keyword evidence="1" id="KW-0963">Cytoplasm</keyword>
<evidence type="ECO:0000313" key="3">
    <source>
        <dbReference type="EMBL" id="KHN30835.1"/>
    </source>
</evidence>
<sequence>MAEQNKVILHGMWASPFVKRVELVLKLKGIPYDYLKEDLANKSELLLKYNPVYKKLLENVLKVIKTEGEVQQKAISEVYEKLNLLEQGMKNFFTEGTPSVDQNFGLIDIVFVSIFGAYKAQ</sequence>
<dbReference type="SUPFAM" id="SSF52833">
    <property type="entry name" value="Thioredoxin-like"/>
    <property type="match status" value="1"/>
</dbReference>
<comment type="function">
    <text evidence="1">Is involved in the conjugation of reduced glutathione to a wide number of exogenous and endogenous hydrophobic electrophiles.</text>
</comment>
<dbReference type="Pfam" id="PF13417">
    <property type="entry name" value="GST_N_3"/>
    <property type="match status" value="1"/>
</dbReference>
<dbReference type="Gene3D" id="3.40.30.10">
    <property type="entry name" value="Glutaredoxin"/>
    <property type="match status" value="1"/>
</dbReference>
<dbReference type="PANTHER" id="PTHR11260:SF753">
    <property type="entry name" value="GLUTATHIONE TRANSFERASE"/>
    <property type="match status" value="1"/>
</dbReference>
<reference evidence="3" key="1">
    <citation type="submission" date="2014-07" db="EMBL/GenBank/DDBJ databases">
        <title>Identification of a novel salt tolerance gene in wild soybean by whole-genome sequencing.</title>
        <authorList>
            <person name="Lam H.-M."/>
            <person name="Qi X."/>
            <person name="Li M.-W."/>
            <person name="Liu X."/>
            <person name="Xie M."/>
            <person name="Ni M."/>
            <person name="Xu X."/>
        </authorList>
    </citation>
    <scope>NUCLEOTIDE SEQUENCE [LARGE SCALE GENOMIC DNA]</scope>
    <source>
        <tissue evidence="3">Root</tissue>
    </source>
</reference>
<dbReference type="PANTHER" id="PTHR11260">
    <property type="entry name" value="GLUTATHIONE S-TRANSFERASE, GST, SUPERFAMILY, GST DOMAIN CONTAINING"/>
    <property type="match status" value="1"/>
</dbReference>
<dbReference type="AlphaFoldDB" id="A0A0B2RBU3"/>
<proteinExistence type="inferred from homology"/>
<comment type="catalytic activity">
    <reaction evidence="1">
        <text>RX + glutathione = an S-substituted glutathione + a halide anion + H(+)</text>
        <dbReference type="Rhea" id="RHEA:16437"/>
        <dbReference type="ChEBI" id="CHEBI:15378"/>
        <dbReference type="ChEBI" id="CHEBI:16042"/>
        <dbReference type="ChEBI" id="CHEBI:17792"/>
        <dbReference type="ChEBI" id="CHEBI:57925"/>
        <dbReference type="ChEBI" id="CHEBI:90779"/>
        <dbReference type="EC" id="2.5.1.18"/>
    </reaction>
</comment>
<feature type="domain" description="GST N-terminal" evidence="2">
    <location>
        <begin position="5"/>
        <end position="96"/>
    </location>
</feature>
<organism evidence="3">
    <name type="scientific">Glycine soja</name>
    <name type="common">Wild soybean</name>
    <dbReference type="NCBI Taxonomy" id="3848"/>
    <lineage>
        <taxon>Eukaryota</taxon>
        <taxon>Viridiplantae</taxon>
        <taxon>Streptophyta</taxon>
        <taxon>Embryophyta</taxon>
        <taxon>Tracheophyta</taxon>
        <taxon>Spermatophyta</taxon>
        <taxon>Magnoliopsida</taxon>
        <taxon>eudicotyledons</taxon>
        <taxon>Gunneridae</taxon>
        <taxon>Pentapetalae</taxon>
        <taxon>rosids</taxon>
        <taxon>fabids</taxon>
        <taxon>Fabales</taxon>
        <taxon>Fabaceae</taxon>
        <taxon>Papilionoideae</taxon>
        <taxon>50 kb inversion clade</taxon>
        <taxon>NPAAA clade</taxon>
        <taxon>indigoferoid/millettioid clade</taxon>
        <taxon>Phaseoleae</taxon>
        <taxon>Glycine</taxon>
        <taxon>Glycine subgen. Soja</taxon>
    </lineage>
</organism>
<dbReference type="GO" id="GO:0005829">
    <property type="term" value="C:cytosol"/>
    <property type="evidence" value="ECO:0007669"/>
    <property type="project" value="UniProtKB-SubCell"/>
</dbReference>
<accession>A0A0B2RBU3</accession>
<dbReference type="Gene3D" id="1.20.1050.10">
    <property type="match status" value="1"/>
</dbReference>
<dbReference type="InterPro" id="IPR004045">
    <property type="entry name" value="Glutathione_S-Trfase_N"/>
</dbReference>
<comment type="subcellular location">
    <subcellularLocation>
        <location evidence="1">Cytoplasm</location>
        <location evidence="1">Cytosol</location>
    </subcellularLocation>
</comment>
<dbReference type="Proteomes" id="UP000053555">
    <property type="component" value="Unassembled WGS sequence"/>
</dbReference>
<evidence type="ECO:0000259" key="2">
    <source>
        <dbReference type="PROSITE" id="PS50404"/>
    </source>
</evidence>
<dbReference type="InterPro" id="IPR045073">
    <property type="entry name" value="Omega/Tau-like"/>
</dbReference>
<dbReference type="GO" id="GO:0004364">
    <property type="term" value="F:glutathione transferase activity"/>
    <property type="evidence" value="ECO:0007669"/>
    <property type="project" value="UniProtKB-UniRule"/>
</dbReference>
<name>A0A0B2RBU3_GLYSO</name>
<gene>
    <name evidence="3" type="ORF">glysoja_034859</name>
</gene>
<dbReference type="PROSITE" id="PS50404">
    <property type="entry name" value="GST_NTER"/>
    <property type="match status" value="1"/>
</dbReference>
<dbReference type="InterPro" id="IPR036249">
    <property type="entry name" value="Thioredoxin-like_sf"/>
</dbReference>
<protein>
    <recommendedName>
        <fullName evidence="1">Glutathione S-transferase</fullName>
        <ecNumber evidence="1">2.5.1.18</ecNumber>
    </recommendedName>
</protein>
<dbReference type="EC" id="2.5.1.18" evidence="1"/>
<evidence type="ECO:0000256" key="1">
    <source>
        <dbReference type="RuleBase" id="RU369102"/>
    </source>
</evidence>
<dbReference type="GO" id="GO:0006749">
    <property type="term" value="P:glutathione metabolic process"/>
    <property type="evidence" value="ECO:0007669"/>
    <property type="project" value="TreeGrafter"/>
</dbReference>